<gene>
    <name evidence="2" type="ORF">H9777_13380</name>
</gene>
<dbReference type="SUPFAM" id="SSF51445">
    <property type="entry name" value="(Trans)glycosidases"/>
    <property type="match status" value="1"/>
</dbReference>
<dbReference type="AlphaFoldDB" id="A0A948TEJ3"/>
<dbReference type="InterPro" id="IPR006047">
    <property type="entry name" value="GH13_cat_dom"/>
</dbReference>
<dbReference type="EMBL" id="JAHLFW010000110">
    <property type="protein sequence ID" value="MBU3839270.1"/>
    <property type="molecule type" value="Genomic_DNA"/>
</dbReference>
<organism evidence="2 3">
    <name type="scientific">Candidatus Phocaeicola faecigallinarum</name>
    <dbReference type="NCBI Taxonomy" id="2838732"/>
    <lineage>
        <taxon>Bacteria</taxon>
        <taxon>Pseudomonadati</taxon>
        <taxon>Bacteroidota</taxon>
        <taxon>Bacteroidia</taxon>
        <taxon>Bacteroidales</taxon>
        <taxon>Bacteroidaceae</taxon>
        <taxon>Phocaeicola</taxon>
    </lineage>
</organism>
<proteinExistence type="predicted"/>
<dbReference type="Pfam" id="PF00128">
    <property type="entry name" value="Alpha-amylase"/>
    <property type="match status" value="1"/>
</dbReference>
<dbReference type="SMART" id="SM00642">
    <property type="entry name" value="Aamy"/>
    <property type="match status" value="1"/>
</dbReference>
<dbReference type="Gene3D" id="3.20.20.80">
    <property type="entry name" value="Glycosidases"/>
    <property type="match status" value="2"/>
</dbReference>
<dbReference type="InterPro" id="IPR013780">
    <property type="entry name" value="Glyco_hydro_b"/>
</dbReference>
<dbReference type="GO" id="GO:0009313">
    <property type="term" value="P:oligosaccharide catabolic process"/>
    <property type="evidence" value="ECO:0007669"/>
    <property type="project" value="TreeGrafter"/>
</dbReference>
<reference evidence="2" key="2">
    <citation type="submission" date="2021-04" db="EMBL/GenBank/DDBJ databases">
        <authorList>
            <person name="Gilroy R."/>
        </authorList>
    </citation>
    <scope>NUCLEOTIDE SEQUENCE</scope>
    <source>
        <strain evidence="2">G4-2901</strain>
    </source>
</reference>
<dbReference type="PANTHER" id="PTHR10357">
    <property type="entry name" value="ALPHA-AMYLASE FAMILY MEMBER"/>
    <property type="match status" value="1"/>
</dbReference>
<evidence type="ECO:0000259" key="1">
    <source>
        <dbReference type="SMART" id="SM00642"/>
    </source>
</evidence>
<name>A0A948TEJ3_9BACT</name>
<comment type="caution">
    <text evidence="2">The sequence shown here is derived from an EMBL/GenBank/DDBJ whole genome shotgun (WGS) entry which is preliminary data.</text>
</comment>
<evidence type="ECO:0000313" key="3">
    <source>
        <dbReference type="Proteomes" id="UP000783796"/>
    </source>
</evidence>
<dbReference type="InterPro" id="IPR017853">
    <property type="entry name" value="GH"/>
</dbReference>
<dbReference type="Gene3D" id="2.60.40.1180">
    <property type="entry name" value="Golgi alpha-mannosidase II"/>
    <property type="match status" value="1"/>
</dbReference>
<reference evidence="2" key="1">
    <citation type="journal article" date="2021" name="PeerJ">
        <title>Extensive microbial diversity within the chicken gut microbiome revealed by metagenomics and culture.</title>
        <authorList>
            <person name="Gilroy R."/>
            <person name="Ravi A."/>
            <person name="Getino M."/>
            <person name="Pursley I."/>
            <person name="Horton D.L."/>
            <person name="Alikhan N.F."/>
            <person name="Baker D."/>
            <person name="Gharbi K."/>
            <person name="Hall N."/>
            <person name="Watson M."/>
            <person name="Adriaenssens E.M."/>
            <person name="Foster-Nyarko E."/>
            <person name="Jarju S."/>
            <person name="Secka A."/>
            <person name="Antonio M."/>
            <person name="Oren A."/>
            <person name="Chaudhuri R.R."/>
            <person name="La Ragione R."/>
            <person name="Hildebrand F."/>
            <person name="Pallen M.J."/>
        </authorList>
    </citation>
    <scope>NUCLEOTIDE SEQUENCE</scope>
    <source>
        <strain evidence="2">G4-2901</strain>
    </source>
</reference>
<feature type="domain" description="Glycosyl hydrolase family 13 catalytic" evidence="1">
    <location>
        <begin position="11"/>
        <end position="423"/>
    </location>
</feature>
<dbReference type="Proteomes" id="UP000783796">
    <property type="component" value="Unassembled WGS sequence"/>
</dbReference>
<dbReference type="PANTHER" id="PTHR10357:SF205">
    <property type="entry name" value="O-GLYCOSYL HYDROLASE FAMILY 13"/>
    <property type="match status" value="1"/>
</dbReference>
<dbReference type="GO" id="GO:0004556">
    <property type="term" value="F:alpha-amylase activity"/>
    <property type="evidence" value="ECO:0007669"/>
    <property type="project" value="TreeGrafter"/>
</dbReference>
<dbReference type="SUPFAM" id="SSF51011">
    <property type="entry name" value="Glycosyl hydrolase domain"/>
    <property type="match status" value="1"/>
</dbReference>
<dbReference type="CDD" id="cd11349">
    <property type="entry name" value="AmyAc_3"/>
    <property type="match status" value="1"/>
</dbReference>
<accession>A0A948TEJ3</accession>
<sequence length="566" mass="64713">MNPEEKIIIYQVFTRLFGNQVLTCKTNGSIDENGCGKMDNFTEQALAEIKKLGTTHIWYTGVIAHATQTDYTRYGLSKDHPAVVKGKAGSPYAIKDYYDIDPDLAVNVDKRMEEFEALVTRTHEAGMKMIIDFVPNHVARQYKSLAKPEGVKDLGEGDDTTVSFSPNNNFYYIPGEELKGDIDLYNPDAGRYTEKPAKATGNNKFDAWPNRTDWYETIKLNYGVDYYNNTGCHFSPVPNTWTKMLDILLFWASKGIDGFRCDMAEMVPCEFWGWAIPKVKENHPDIIFIAEVYNPQEYRNYIFNGHFDYLYDKVGLYDTLRAVISNGASATAIIGCWQSVNDIQSHMLNFLENHDEQRIASEYFAGNAHKAFPGMIVSACMSTNPVMIYFGQELGESGMDTEGFSGRDGRTTIFDYWSIDSIRRWTNHGRFNTHLLNTKEKGIRNFYKTLLTICNEEKCISHGAFFDLMYVNMNGWQMDEHKQYAFLRKYEDEVLLIAVNFGDMNMRVAINIPEHAFQYLSMPQMENIKVKDLLTGKEEKINFTSNKPVGTDLPANSGKILKIKLK</sequence>
<protein>
    <submittedName>
        <fullName evidence="2">Alpha-amylase</fullName>
    </submittedName>
</protein>
<evidence type="ECO:0000313" key="2">
    <source>
        <dbReference type="EMBL" id="MBU3839270.1"/>
    </source>
</evidence>